<name>A0A934S3V6_9BACT</name>
<sequence length="53" mass="5977">MNTLKLDVLYQAEARLNMGLWSYVGGLVAWFWVLGSGLWVLDCGLWDSGVGEW</sequence>
<comment type="caution">
    <text evidence="2">The sequence shown here is derived from an EMBL/GenBank/DDBJ whole genome shotgun (WGS) entry which is preliminary data.</text>
</comment>
<dbReference type="RefSeq" id="WP_200357508.1">
    <property type="nucleotide sequence ID" value="NZ_JAENIL010000044.1"/>
</dbReference>
<dbReference type="Proteomes" id="UP000617628">
    <property type="component" value="Unassembled WGS sequence"/>
</dbReference>
<organism evidence="2 3">
    <name type="scientific">Pelagicoccus mobilis</name>
    <dbReference type="NCBI Taxonomy" id="415221"/>
    <lineage>
        <taxon>Bacteria</taxon>
        <taxon>Pseudomonadati</taxon>
        <taxon>Verrucomicrobiota</taxon>
        <taxon>Opitutia</taxon>
        <taxon>Puniceicoccales</taxon>
        <taxon>Pelagicoccaceae</taxon>
        <taxon>Pelagicoccus</taxon>
    </lineage>
</organism>
<evidence type="ECO:0000256" key="1">
    <source>
        <dbReference type="SAM" id="Phobius"/>
    </source>
</evidence>
<proteinExistence type="predicted"/>
<keyword evidence="3" id="KW-1185">Reference proteome</keyword>
<dbReference type="EMBL" id="JAENIL010000044">
    <property type="protein sequence ID" value="MBK1879297.1"/>
    <property type="molecule type" value="Genomic_DNA"/>
</dbReference>
<feature type="transmembrane region" description="Helical" evidence="1">
    <location>
        <begin position="20"/>
        <end position="41"/>
    </location>
</feature>
<reference evidence="2" key="1">
    <citation type="submission" date="2021-01" db="EMBL/GenBank/DDBJ databases">
        <title>Modified the classification status of verrucomicrobia.</title>
        <authorList>
            <person name="Feng X."/>
        </authorList>
    </citation>
    <scope>NUCLEOTIDE SEQUENCE</scope>
    <source>
        <strain evidence="2">KCTC 13126</strain>
    </source>
</reference>
<gene>
    <name evidence="2" type="ORF">JIN87_20590</name>
</gene>
<dbReference type="AlphaFoldDB" id="A0A934S3V6"/>
<evidence type="ECO:0000313" key="3">
    <source>
        <dbReference type="Proteomes" id="UP000617628"/>
    </source>
</evidence>
<protein>
    <submittedName>
        <fullName evidence="2">Uncharacterized protein</fullName>
    </submittedName>
</protein>
<accession>A0A934S3V6</accession>
<keyword evidence="1" id="KW-1133">Transmembrane helix</keyword>
<keyword evidence="1" id="KW-0472">Membrane</keyword>
<evidence type="ECO:0000313" key="2">
    <source>
        <dbReference type="EMBL" id="MBK1879297.1"/>
    </source>
</evidence>
<keyword evidence="1" id="KW-0812">Transmembrane</keyword>